<sequence>MPKFRDRSSVDIEVHRLKNRLRQQRYRARKREENSKEAATTPLLASFLISSLPNVSELSLIMHDAGSLKRNIEPESGTGLTDCGHEDLGKFNRACSPIEAQTLQAKCQAKQEDQQLKPGKHQCNDEFLGTGAARDPYVSPSDSHTFTLDKICQPLLELEHDCVNTHTMECHSSEKSLDQREQSRIMARRLKNRERQRRYRARRRHEADLKKAQLVQNSTLLTLDLQTNEITINPVNRVHCQRKWKNDARRANASKEPGFKSTEPLSLVLDFAREHLTQISPSEVKVEQPAESKPQSEISVVLNDCETNKNTHARRDWKEDARNKID</sequence>
<protein>
    <recommendedName>
        <fullName evidence="4">BZIP domain-containing protein</fullName>
    </recommendedName>
</protein>
<proteinExistence type="predicted"/>
<accession>A0A7J6WT19</accession>
<keyword evidence="3" id="KW-1185">Reference proteome</keyword>
<name>A0A7J6WT19_THATH</name>
<organism evidence="2 3">
    <name type="scientific">Thalictrum thalictroides</name>
    <name type="common">Rue-anemone</name>
    <name type="synonym">Anemone thalictroides</name>
    <dbReference type="NCBI Taxonomy" id="46969"/>
    <lineage>
        <taxon>Eukaryota</taxon>
        <taxon>Viridiplantae</taxon>
        <taxon>Streptophyta</taxon>
        <taxon>Embryophyta</taxon>
        <taxon>Tracheophyta</taxon>
        <taxon>Spermatophyta</taxon>
        <taxon>Magnoliopsida</taxon>
        <taxon>Ranunculales</taxon>
        <taxon>Ranunculaceae</taxon>
        <taxon>Thalictroideae</taxon>
        <taxon>Thalictrum</taxon>
    </lineage>
</organism>
<evidence type="ECO:0000313" key="3">
    <source>
        <dbReference type="Proteomes" id="UP000554482"/>
    </source>
</evidence>
<dbReference type="AlphaFoldDB" id="A0A7J6WT19"/>
<dbReference type="Proteomes" id="UP000554482">
    <property type="component" value="Unassembled WGS sequence"/>
</dbReference>
<feature type="compositionally biased region" description="Basic and acidic residues" evidence="1">
    <location>
        <begin position="306"/>
        <end position="326"/>
    </location>
</feature>
<feature type="region of interest" description="Disordered" evidence="1">
    <location>
        <begin position="282"/>
        <end position="326"/>
    </location>
</feature>
<reference evidence="2 3" key="1">
    <citation type="submission" date="2020-06" db="EMBL/GenBank/DDBJ databases">
        <title>Transcriptomic and genomic resources for Thalictrum thalictroides and T. hernandezii: Facilitating candidate gene discovery in an emerging model plant lineage.</title>
        <authorList>
            <person name="Arias T."/>
            <person name="Riano-Pachon D.M."/>
            <person name="Di Stilio V.S."/>
        </authorList>
    </citation>
    <scope>NUCLEOTIDE SEQUENCE [LARGE SCALE GENOMIC DNA]</scope>
    <source>
        <strain evidence="3">cv. WT478/WT964</strain>
        <tissue evidence="2">Leaves</tissue>
    </source>
</reference>
<evidence type="ECO:0000313" key="2">
    <source>
        <dbReference type="EMBL" id="KAF5199615.1"/>
    </source>
</evidence>
<gene>
    <name evidence="2" type="ORF">FRX31_010799</name>
</gene>
<evidence type="ECO:0008006" key="4">
    <source>
        <dbReference type="Google" id="ProtNLM"/>
    </source>
</evidence>
<evidence type="ECO:0000256" key="1">
    <source>
        <dbReference type="SAM" id="MobiDB-lite"/>
    </source>
</evidence>
<comment type="caution">
    <text evidence="2">The sequence shown here is derived from an EMBL/GenBank/DDBJ whole genome shotgun (WGS) entry which is preliminary data.</text>
</comment>
<dbReference type="EMBL" id="JABWDY010011695">
    <property type="protein sequence ID" value="KAF5199615.1"/>
    <property type="molecule type" value="Genomic_DNA"/>
</dbReference>
<dbReference type="OrthoDB" id="763417at2759"/>